<dbReference type="Pfam" id="PF00096">
    <property type="entry name" value="zf-C2H2"/>
    <property type="match status" value="2"/>
</dbReference>
<evidence type="ECO:0000313" key="7">
    <source>
        <dbReference type="EMBL" id="KTB27569.1"/>
    </source>
</evidence>
<proteinExistence type="predicted"/>
<protein>
    <recommendedName>
        <fullName evidence="6">C2H2-type domain-containing protein</fullName>
    </recommendedName>
</protein>
<accession>A0A0W0EU12</accession>
<sequence length="219" mass="24795">MTSQSYQRGNWQPKNTPSLPGINEMFPEHFMKYTPNVRFVLKEQDPRLRIDIPGQSMQQPQYPPAQTSRYPQSPTVSRQSPHPAQSPVYSTSTRHSESSTSPPPSSSNESSDKKHVCPTCSKRFSRPSSLRIHVNTHTGETPFRCPYPGCGREFNVNSNMRRHYRNHGATGGLTPPLDDVDDESLPPTPNPSQHHHWSTDPARQINNYPIANSRALGRW</sequence>
<dbReference type="PANTHER" id="PTHR23235:SF120">
    <property type="entry name" value="KRUPPEL-LIKE FACTOR 15"/>
    <property type="match status" value="1"/>
</dbReference>
<evidence type="ECO:0000256" key="5">
    <source>
        <dbReference type="SAM" id="MobiDB-lite"/>
    </source>
</evidence>
<dbReference type="SMART" id="SM00355">
    <property type="entry name" value="ZnF_C2H2"/>
    <property type="match status" value="2"/>
</dbReference>
<dbReference type="InterPro" id="IPR013087">
    <property type="entry name" value="Znf_C2H2_type"/>
</dbReference>
<dbReference type="PROSITE" id="PS50157">
    <property type="entry name" value="ZINC_FINGER_C2H2_2"/>
    <property type="match status" value="2"/>
</dbReference>
<dbReference type="PANTHER" id="PTHR23235">
    <property type="entry name" value="KRUEPPEL-LIKE TRANSCRIPTION FACTOR"/>
    <property type="match status" value="1"/>
</dbReference>
<dbReference type="GO" id="GO:0000981">
    <property type="term" value="F:DNA-binding transcription factor activity, RNA polymerase II-specific"/>
    <property type="evidence" value="ECO:0007669"/>
    <property type="project" value="TreeGrafter"/>
</dbReference>
<feature type="region of interest" description="Disordered" evidence="5">
    <location>
        <begin position="165"/>
        <end position="203"/>
    </location>
</feature>
<evidence type="ECO:0000256" key="3">
    <source>
        <dbReference type="ARBA" id="ARBA00022833"/>
    </source>
</evidence>
<feature type="region of interest" description="Disordered" evidence="5">
    <location>
        <begin position="1"/>
        <end position="24"/>
    </location>
</feature>
<feature type="compositionally biased region" description="Polar residues" evidence="5">
    <location>
        <begin position="1"/>
        <end position="18"/>
    </location>
</feature>
<keyword evidence="3" id="KW-0862">Zinc</keyword>
<name>A0A0W0EU12_MONRR</name>
<evidence type="ECO:0000313" key="8">
    <source>
        <dbReference type="Proteomes" id="UP000054988"/>
    </source>
</evidence>
<reference evidence="7 8" key="1">
    <citation type="submission" date="2015-12" db="EMBL/GenBank/DDBJ databases">
        <title>Draft genome sequence of Moniliophthora roreri, the causal agent of frosty pod rot of cacao.</title>
        <authorList>
            <person name="Aime M.C."/>
            <person name="Diaz-Valderrama J.R."/>
            <person name="Kijpornyongpan T."/>
            <person name="Phillips-Mora W."/>
        </authorList>
    </citation>
    <scope>NUCLEOTIDE SEQUENCE [LARGE SCALE GENOMIC DNA]</scope>
    <source>
        <strain evidence="7 8">MCA 2952</strain>
    </source>
</reference>
<dbReference type="GO" id="GO:0008270">
    <property type="term" value="F:zinc ion binding"/>
    <property type="evidence" value="ECO:0007669"/>
    <property type="project" value="UniProtKB-KW"/>
</dbReference>
<organism evidence="7 8">
    <name type="scientific">Moniliophthora roreri</name>
    <name type="common">Frosty pod rot fungus</name>
    <name type="synonym">Monilia roreri</name>
    <dbReference type="NCBI Taxonomy" id="221103"/>
    <lineage>
        <taxon>Eukaryota</taxon>
        <taxon>Fungi</taxon>
        <taxon>Dikarya</taxon>
        <taxon>Basidiomycota</taxon>
        <taxon>Agaricomycotina</taxon>
        <taxon>Agaricomycetes</taxon>
        <taxon>Agaricomycetidae</taxon>
        <taxon>Agaricales</taxon>
        <taxon>Marasmiineae</taxon>
        <taxon>Marasmiaceae</taxon>
        <taxon>Moniliophthora</taxon>
    </lineage>
</organism>
<dbReference type="InterPro" id="IPR036236">
    <property type="entry name" value="Znf_C2H2_sf"/>
</dbReference>
<keyword evidence="1" id="KW-0479">Metal-binding</keyword>
<feature type="region of interest" description="Disordered" evidence="5">
    <location>
        <begin position="52"/>
        <end position="122"/>
    </location>
</feature>
<feature type="domain" description="C2H2-type" evidence="6">
    <location>
        <begin position="115"/>
        <end position="142"/>
    </location>
</feature>
<dbReference type="SUPFAM" id="SSF57667">
    <property type="entry name" value="beta-beta-alpha zinc fingers"/>
    <property type="match status" value="1"/>
</dbReference>
<evidence type="ECO:0000256" key="1">
    <source>
        <dbReference type="ARBA" id="ARBA00022723"/>
    </source>
</evidence>
<dbReference type="Gene3D" id="3.30.160.60">
    <property type="entry name" value="Classic Zinc Finger"/>
    <property type="match status" value="2"/>
</dbReference>
<feature type="compositionally biased region" description="Polar residues" evidence="5">
    <location>
        <begin position="55"/>
        <end position="89"/>
    </location>
</feature>
<dbReference type="EMBL" id="LATX01002532">
    <property type="protein sequence ID" value="KTB27569.1"/>
    <property type="molecule type" value="Genomic_DNA"/>
</dbReference>
<evidence type="ECO:0000256" key="2">
    <source>
        <dbReference type="ARBA" id="ARBA00022771"/>
    </source>
</evidence>
<dbReference type="AlphaFoldDB" id="A0A0W0EU12"/>
<dbReference type="Proteomes" id="UP000054988">
    <property type="component" value="Unassembled WGS sequence"/>
</dbReference>
<dbReference type="GO" id="GO:0000978">
    <property type="term" value="F:RNA polymerase II cis-regulatory region sequence-specific DNA binding"/>
    <property type="evidence" value="ECO:0007669"/>
    <property type="project" value="TreeGrafter"/>
</dbReference>
<evidence type="ECO:0000259" key="6">
    <source>
        <dbReference type="PROSITE" id="PS50157"/>
    </source>
</evidence>
<comment type="caution">
    <text evidence="7">The sequence shown here is derived from an EMBL/GenBank/DDBJ whole genome shotgun (WGS) entry which is preliminary data.</text>
</comment>
<feature type="domain" description="C2H2-type" evidence="6">
    <location>
        <begin position="143"/>
        <end position="167"/>
    </location>
</feature>
<evidence type="ECO:0000256" key="4">
    <source>
        <dbReference type="PROSITE-ProRule" id="PRU00042"/>
    </source>
</evidence>
<dbReference type="FunFam" id="3.30.160.60:FF:001297">
    <property type="entry name" value="Zinc finger and SCAN domain-containing protein 2"/>
    <property type="match status" value="1"/>
</dbReference>
<dbReference type="PROSITE" id="PS00028">
    <property type="entry name" value="ZINC_FINGER_C2H2_1"/>
    <property type="match status" value="2"/>
</dbReference>
<gene>
    <name evidence="7" type="ORF">WG66_19860</name>
</gene>
<keyword evidence="2 4" id="KW-0863">Zinc-finger</keyword>